<dbReference type="EMBL" id="JAJTJA010000004">
    <property type="protein sequence ID" value="KAH8700218.1"/>
    <property type="molecule type" value="Genomic_DNA"/>
</dbReference>
<evidence type="ECO:0000313" key="3">
    <source>
        <dbReference type="EMBL" id="KAH8700218.1"/>
    </source>
</evidence>
<feature type="region of interest" description="Disordered" evidence="1">
    <location>
        <begin position="769"/>
        <end position="810"/>
    </location>
</feature>
<dbReference type="InterPro" id="IPR022047">
    <property type="entry name" value="Microcephalin-like"/>
</dbReference>
<dbReference type="PANTHER" id="PTHR14625:SF3">
    <property type="entry name" value="MICROCEPHALIN"/>
    <property type="match status" value="1"/>
</dbReference>
<dbReference type="CDD" id="cd17716">
    <property type="entry name" value="BRCT_microcephalin_rpt1"/>
    <property type="match status" value="1"/>
</dbReference>
<dbReference type="InterPro" id="IPR036420">
    <property type="entry name" value="BRCT_dom_sf"/>
</dbReference>
<accession>A0AAD4KV89</accession>
<feature type="region of interest" description="Disordered" evidence="1">
    <location>
        <begin position="335"/>
        <end position="453"/>
    </location>
</feature>
<dbReference type="GeneID" id="70245889"/>
<dbReference type="SUPFAM" id="SSF52113">
    <property type="entry name" value="BRCT domain"/>
    <property type="match status" value="1"/>
</dbReference>
<feature type="compositionally biased region" description="Polar residues" evidence="1">
    <location>
        <begin position="352"/>
        <end position="364"/>
    </location>
</feature>
<comment type="caution">
    <text evidence="3">The sequence shown here is derived from an EMBL/GenBank/DDBJ whole genome shotgun (WGS) entry which is preliminary data.</text>
</comment>
<evidence type="ECO:0000259" key="2">
    <source>
        <dbReference type="PROSITE" id="PS50172"/>
    </source>
</evidence>
<feature type="compositionally biased region" description="Acidic residues" evidence="1">
    <location>
        <begin position="579"/>
        <end position="607"/>
    </location>
</feature>
<feature type="region of interest" description="Disordered" evidence="1">
    <location>
        <begin position="841"/>
        <end position="951"/>
    </location>
</feature>
<dbReference type="PANTHER" id="PTHR14625">
    <property type="entry name" value="MICROCEPHALIN"/>
    <property type="match status" value="1"/>
</dbReference>
<dbReference type="GO" id="GO:0000278">
    <property type="term" value="P:mitotic cell cycle"/>
    <property type="evidence" value="ECO:0007669"/>
    <property type="project" value="TreeGrafter"/>
</dbReference>
<feature type="region of interest" description="Disordered" evidence="1">
    <location>
        <begin position="558"/>
        <end position="729"/>
    </location>
</feature>
<keyword evidence="4" id="KW-1185">Reference proteome</keyword>
<feature type="domain" description="BRCT" evidence="2">
    <location>
        <begin position="1066"/>
        <end position="1179"/>
    </location>
</feature>
<feature type="compositionally biased region" description="Basic and acidic residues" evidence="1">
    <location>
        <begin position="910"/>
        <end position="921"/>
    </location>
</feature>
<dbReference type="RefSeq" id="XP_046073924.1">
    <property type="nucleotide sequence ID" value="XM_046215602.1"/>
</dbReference>
<feature type="compositionally biased region" description="Acidic residues" evidence="1">
    <location>
        <begin position="651"/>
        <end position="673"/>
    </location>
</feature>
<feature type="region of interest" description="Disordered" evidence="1">
    <location>
        <begin position="1228"/>
        <end position="1265"/>
    </location>
</feature>
<feature type="compositionally biased region" description="Basic and acidic residues" evidence="1">
    <location>
        <begin position="848"/>
        <end position="858"/>
    </location>
</feature>
<feature type="compositionally biased region" description="Basic and acidic residues" evidence="1">
    <location>
        <begin position="561"/>
        <end position="578"/>
    </location>
</feature>
<dbReference type="Gene3D" id="3.40.50.10190">
    <property type="entry name" value="BRCT domain"/>
    <property type="match status" value="1"/>
</dbReference>
<feature type="compositionally biased region" description="Low complexity" evidence="1">
    <location>
        <begin position="208"/>
        <end position="217"/>
    </location>
</feature>
<dbReference type="InterPro" id="IPR001357">
    <property type="entry name" value="BRCT_dom"/>
</dbReference>
<evidence type="ECO:0000313" key="4">
    <source>
        <dbReference type="Proteomes" id="UP001201262"/>
    </source>
</evidence>
<feature type="compositionally biased region" description="Polar residues" evidence="1">
    <location>
        <begin position="238"/>
        <end position="250"/>
    </location>
</feature>
<feature type="compositionally biased region" description="Basic and acidic residues" evidence="1">
    <location>
        <begin position="939"/>
        <end position="950"/>
    </location>
</feature>
<feature type="region of interest" description="Disordered" evidence="1">
    <location>
        <begin position="1"/>
        <end position="319"/>
    </location>
</feature>
<feature type="compositionally biased region" description="Polar residues" evidence="1">
    <location>
        <begin position="412"/>
        <end position="431"/>
    </location>
</feature>
<dbReference type="PROSITE" id="PS50172">
    <property type="entry name" value="BRCT"/>
    <property type="match status" value="1"/>
</dbReference>
<dbReference type="Proteomes" id="UP001201262">
    <property type="component" value="Unassembled WGS sequence"/>
</dbReference>
<feature type="compositionally biased region" description="Acidic residues" evidence="1">
    <location>
        <begin position="114"/>
        <end position="129"/>
    </location>
</feature>
<organism evidence="3 4">
    <name type="scientific">Talaromyces proteolyticus</name>
    <dbReference type="NCBI Taxonomy" id="1131652"/>
    <lineage>
        <taxon>Eukaryota</taxon>
        <taxon>Fungi</taxon>
        <taxon>Dikarya</taxon>
        <taxon>Ascomycota</taxon>
        <taxon>Pezizomycotina</taxon>
        <taxon>Eurotiomycetes</taxon>
        <taxon>Eurotiomycetidae</taxon>
        <taxon>Eurotiales</taxon>
        <taxon>Trichocomaceae</taxon>
        <taxon>Talaromyces</taxon>
        <taxon>Talaromyces sect. Bacilispori</taxon>
    </lineage>
</organism>
<sequence length="1346" mass="146187">MARAAVIPGVASTEPPPARATRGRGRTPQSEETTKTAEPAKRGRKPGKTGTAAGSNIKQKKAAVSKKDVFEDSSTDDEIRFDSSTSRLPAAAAKVRAARPVRAATPTAMHSDQEQSDDEEIEDDDDELAQLEVTRKKAGRPKTKAAATKAEKTKSAGATATTTKATRGRPKAVKSVEPVAEPATTTTRKTRGRPAAAKPEVEKKIYVATASTTSSFAKARPTGGPAIRKKVTFADLSGSENEASAEEQQPANGARKAAAAGKAQSGSGLKAKPLRKTAGTTGRGRPPKSQSAAKPLSPKKATQLTKSSSASSGDDDELAGEKTVYSLVVQSPIKNQVQHTGLSSPVKRINFTGATATPSRTASRVENDENSLPGVQPPSAIRDAAFLGSPARRPPSPSKESISHTPRRGHLFNTQFQAPSTAQLEASTPTRLSPLKLSPKKGPNLGVSFLGSPEKGLSTPFNAKLSLLQSPAKRIQSPFVFQKVGKSSTPNEDVDMDGNASNDYEATKSNREVEEFSDDEISMDTKLTLCADNYDDVFVEQPATTLNDQQDIAVADYADGQDSREQASIETTESKSETTEESNETPVDDEMDADDVVMDVEHEDIENNEGSGISGHIDPVEGGHIDQQVGHQQDCDEMEDDADAVIQPNPDSDEQEAEHETEVEVSEETEQVELDEHKLHEAPITASELETNHLANESLEKSATSSVTNDRAEDAVMYGEYEDEDQSVSEIKVPESPAMSHNMSTNSIPAFRPDEIDEVASVETTRNISDFVPPAAPSPPANPSQIHPLMFSYRDNRDDSTSEYDPSPIKRRSIFSYRESILPQTPSASETLPFSPLAAQLSQWKASSPEKNKQHGDRPQSSIFSPVIPNQLRMKSSKNRYSQIQTMRHSLAAKHSLANSTRMDDDETDTVERQSEPKEQEPDQATETVSHTQQEYENDDSRKAASDKEIPVQPLPMSITPVRVNRDPHRTVHTVSKVPLRPEGEISPIKFPRKRARAKSIDIDLPIRASPHRVKLVPKGRLHPSSPRKPLAELEFDGEDEPKLVATYPTSTVVSPKKTPGPVSKAEEQVLRGAVVFVDVHTTEGEDASGIFVELLTQMGAKCVKSWSWNPRASQSPVDGVEPINNSKVGITHVVYKDGGVRTMEKVRQAGDLVKCVGVGWVLDCERENKWLDESCYNVDSTIIPRGGAKRRKSMQPRALANVNGSLMSSTSSNRYSRNSPEWEGTMENFRRMSPNTPPSAGESFLSRISNGPPKTPTPDNSDGTYEFKFDFSAMSPATPYFLSQPSRLVQQTCPPKQINQGLFPSAPGSESKDNKISSSLRAKLEAARRKSLAFKPRLESPLSRS</sequence>
<protein>
    <recommendedName>
        <fullName evidence="2">BRCT domain-containing protein</fullName>
    </recommendedName>
</protein>
<proteinExistence type="predicted"/>
<feature type="compositionally biased region" description="Low complexity" evidence="1">
    <location>
        <begin position="155"/>
        <end position="165"/>
    </location>
</feature>
<feature type="compositionally biased region" description="Basic and acidic residues" evidence="1">
    <location>
        <begin position="505"/>
        <end position="514"/>
    </location>
</feature>
<feature type="compositionally biased region" description="Low complexity" evidence="1">
    <location>
        <begin position="251"/>
        <end position="271"/>
    </location>
</feature>
<name>A0AAD4KV89_9EURO</name>
<feature type="region of interest" description="Disordered" evidence="1">
    <location>
        <begin position="1297"/>
        <end position="1323"/>
    </location>
</feature>
<feature type="compositionally biased region" description="Polar residues" evidence="1">
    <location>
        <begin position="300"/>
        <end position="312"/>
    </location>
</feature>
<feature type="region of interest" description="Disordered" evidence="1">
    <location>
        <begin position="481"/>
        <end position="520"/>
    </location>
</feature>
<feature type="compositionally biased region" description="Basic and acidic residues" evidence="1">
    <location>
        <begin position="32"/>
        <end position="41"/>
    </location>
</feature>
<reference evidence="3" key="1">
    <citation type="submission" date="2021-12" db="EMBL/GenBank/DDBJ databases">
        <title>Convergent genome expansion in fungi linked to evolution of root-endophyte symbiosis.</title>
        <authorList>
            <consortium name="DOE Joint Genome Institute"/>
            <person name="Ke Y.-H."/>
            <person name="Bonito G."/>
            <person name="Liao H.-L."/>
            <person name="Looney B."/>
            <person name="Rojas-Flechas A."/>
            <person name="Nash J."/>
            <person name="Hameed K."/>
            <person name="Schadt C."/>
            <person name="Martin F."/>
            <person name="Crous P.W."/>
            <person name="Miettinen O."/>
            <person name="Magnuson J.K."/>
            <person name="Labbe J."/>
            <person name="Jacobson D."/>
            <person name="Doktycz M.J."/>
            <person name="Veneault-Fourrey C."/>
            <person name="Kuo A."/>
            <person name="Mondo S."/>
            <person name="Calhoun S."/>
            <person name="Riley R."/>
            <person name="Ohm R."/>
            <person name="LaButti K."/>
            <person name="Andreopoulos B."/>
            <person name="Pangilinan J."/>
            <person name="Nolan M."/>
            <person name="Tritt A."/>
            <person name="Clum A."/>
            <person name="Lipzen A."/>
            <person name="Daum C."/>
            <person name="Barry K."/>
            <person name="Grigoriev I.V."/>
            <person name="Vilgalys R."/>
        </authorList>
    </citation>
    <scope>NUCLEOTIDE SEQUENCE</scope>
    <source>
        <strain evidence="3">PMI_201</strain>
    </source>
</reference>
<feature type="compositionally biased region" description="Low complexity" evidence="1">
    <location>
        <begin position="89"/>
        <end position="108"/>
    </location>
</feature>
<feature type="compositionally biased region" description="Polar residues" evidence="1">
    <location>
        <begin position="879"/>
        <end position="888"/>
    </location>
</feature>
<evidence type="ECO:0000256" key="1">
    <source>
        <dbReference type="SAM" id="MobiDB-lite"/>
    </source>
</evidence>
<feature type="compositionally biased region" description="Polar residues" evidence="1">
    <location>
        <begin position="923"/>
        <end position="935"/>
    </location>
</feature>
<gene>
    <name evidence="3" type="ORF">BGW36DRAFT_373663</name>
</gene>